<gene>
    <name evidence="8" type="ORF">ACJRO7_024247</name>
</gene>
<evidence type="ECO:0000256" key="3">
    <source>
        <dbReference type="ARBA" id="ARBA00023125"/>
    </source>
</evidence>
<dbReference type="InterPro" id="IPR011598">
    <property type="entry name" value="bHLH_dom"/>
</dbReference>
<accession>A0ABD3KAL3</accession>
<evidence type="ECO:0000313" key="9">
    <source>
        <dbReference type="Proteomes" id="UP001634007"/>
    </source>
</evidence>
<protein>
    <recommendedName>
        <fullName evidence="7">BHLH domain-containing protein</fullName>
    </recommendedName>
</protein>
<evidence type="ECO:0000256" key="5">
    <source>
        <dbReference type="ARBA" id="ARBA00023242"/>
    </source>
</evidence>
<evidence type="ECO:0000313" key="8">
    <source>
        <dbReference type="EMBL" id="KAL3735066.1"/>
    </source>
</evidence>
<dbReference type="Gene3D" id="4.10.280.10">
    <property type="entry name" value="Helix-loop-helix DNA-binding domain"/>
    <property type="match status" value="1"/>
</dbReference>
<dbReference type="GO" id="GO:0003677">
    <property type="term" value="F:DNA binding"/>
    <property type="evidence" value="ECO:0007669"/>
    <property type="project" value="UniProtKB-KW"/>
</dbReference>
<organism evidence="8 9">
    <name type="scientific">Eucalyptus globulus</name>
    <name type="common">Tasmanian blue gum</name>
    <dbReference type="NCBI Taxonomy" id="34317"/>
    <lineage>
        <taxon>Eukaryota</taxon>
        <taxon>Viridiplantae</taxon>
        <taxon>Streptophyta</taxon>
        <taxon>Embryophyta</taxon>
        <taxon>Tracheophyta</taxon>
        <taxon>Spermatophyta</taxon>
        <taxon>Magnoliopsida</taxon>
        <taxon>eudicotyledons</taxon>
        <taxon>Gunneridae</taxon>
        <taxon>Pentapetalae</taxon>
        <taxon>rosids</taxon>
        <taxon>malvids</taxon>
        <taxon>Myrtales</taxon>
        <taxon>Myrtaceae</taxon>
        <taxon>Myrtoideae</taxon>
        <taxon>Eucalypteae</taxon>
        <taxon>Eucalyptus</taxon>
    </lineage>
</organism>
<keyword evidence="9" id="KW-1185">Reference proteome</keyword>
<evidence type="ECO:0000256" key="1">
    <source>
        <dbReference type="ARBA" id="ARBA00004123"/>
    </source>
</evidence>
<name>A0ABD3KAL3_EUCGL</name>
<evidence type="ECO:0000259" key="7">
    <source>
        <dbReference type="PROSITE" id="PS50888"/>
    </source>
</evidence>
<dbReference type="EMBL" id="JBJKBG010000006">
    <property type="protein sequence ID" value="KAL3735066.1"/>
    <property type="molecule type" value="Genomic_DNA"/>
</dbReference>
<evidence type="ECO:0000256" key="2">
    <source>
        <dbReference type="ARBA" id="ARBA00023015"/>
    </source>
</evidence>
<comment type="subcellular location">
    <subcellularLocation>
        <location evidence="1">Nucleus</location>
    </subcellularLocation>
</comment>
<dbReference type="InterPro" id="IPR045847">
    <property type="entry name" value="AIG1-like"/>
</dbReference>
<dbReference type="InterPro" id="IPR036638">
    <property type="entry name" value="HLH_DNA-bd_sf"/>
</dbReference>
<dbReference type="GO" id="GO:0006355">
    <property type="term" value="P:regulation of DNA-templated transcription"/>
    <property type="evidence" value="ECO:0007669"/>
    <property type="project" value="UniProtKB-ARBA"/>
</dbReference>
<keyword evidence="3" id="KW-0238">DNA-binding</keyword>
<keyword evidence="5" id="KW-0539">Nucleus</keyword>
<sequence length="237" mass="25771">MDSRPLGLGIPHAGPARPCQEPPTASVNSIDSADPSLSHMMRKLSMTASRSHKEAERRRRQRINAHLSTLRSLLPSTSKMDKASLLAQVVHRVKKLRCQVADVARRDGPACLCPELPGLLPSESDEASLSRCSGEEGLVEATVCCDDRPSLNRDLGQAVRAFGARVVRAEMATLAGRTRCILRIKWAGRESELGGLKRALRMVVENRALDCGPDRVAVGDKRTRAYSSIDTGVDGRL</sequence>
<feature type="domain" description="BHLH" evidence="7">
    <location>
        <begin position="47"/>
        <end position="96"/>
    </location>
</feature>
<keyword evidence="4" id="KW-0804">Transcription</keyword>
<dbReference type="PROSITE" id="PS50888">
    <property type="entry name" value="BHLH"/>
    <property type="match status" value="1"/>
</dbReference>
<reference evidence="8 9" key="1">
    <citation type="submission" date="2024-11" db="EMBL/GenBank/DDBJ databases">
        <title>Chromosome-level genome assembly of Eucalyptus globulus Labill. provides insights into its genome evolution.</title>
        <authorList>
            <person name="Li X."/>
        </authorList>
    </citation>
    <scope>NUCLEOTIDE SEQUENCE [LARGE SCALE GENOMIC DNA]</scope>
    <source>
        <strain evidence="8">CL2024</strain>
        <tissue evidence="8">Fresh tender leaves</tissue>
    </source>
</reference>
<dbReference type="PANTHER" id="PTHR45844:SF16">
    <property type="entry name" value="TRANSCRIPTION FACTOR BHLH30-LIKE"/>
    <property type="match status" value="1"/>
</dbReference>
<evidence type="ECO:0000256" key="6">
    <source>
        <dbReference type="SAM" id="MobiDB-lite"/>
    </source>
</evidence>
<comment type="caution">
    <text evidence="8">The sequence shown here is derived from an EMBL/GenBank/DDBJ whole genome shotgun (WGS) entry which is preliminary data.</text>
</comment>
<dbReference type="Pfam" id="PF00010">
    <property type="entry name" value="HLH"/>
    <property type="match status" value="1"/>
</dbReference>
<keyword evidence="2" id="KW-0805">Transcription regulation</keyword>
<dbReference type="GO" id="GO:0005634">
    <property type="term" value="C:nucleus"/>
    <property type="evidence" value="ECO:0007669"/>
    <property type="project" value="UniProtKB-SubCell"/>
</dbReference>
<dbReference type="SUPFAM" id="SSF47459">
    <property type="entry name" value="HLH, helix-loop-helix DNA-binding domain"/>
    <property type="match status" value="1"/>
</dbReference>
<dbReference type="SMART" id="SM00353">
    <property type="entry name" value="HLH"/>
    <property type="match status" value="1"/>
</dbReference>
<feature type="region of interest" description="Disordered" evidence="6">
    <location>
        <begin position="1"/>
        <end position="34"/>
    </location>
</feature>
<evidence type="ECO:0000256" key="4">
    <source>
        <dbReference type="ARBA" id="ARBA00023163"/>
    </source>
</evidence>
<proteinExistence type="predicted"/>
<dbReference type="PANTHER" id="PTHR45844">
    <property type="entry name" value="TRANSCRIPTION FACTOR BHLH30"/>
    <property type="match status" value="1"/>
</dbReference>
<dbReference type="AlphaFoldDB" id="A0ABD3KAL3"/>
<dbReference type="Proteomes" id="UP001634007">
    <property type="component" value="Unassembled WGS sequence"/>
</dbReference>